<feature type="chain" id="PRO_5035822404" evidence="2">
    <location>
        <begin position="20"/>
        <end position="491"/>
    </location>
</feature>
<gene>
    <name evidence="4" type="primary">LOC119635325</name>
</gene>
<reference evidence="4" key="1">
    <citation type="submission" date="2025-08" db="UniProtKB">
        <authorList>
            <consortium name="RefSeq"/>
        </authorList>
    </citation>
    <scope>IDENTIFICATION</scope>
    <source>
        <tissue evidence="4">Whole body pupa</tissue>
    </source>
</reference>
<feature type="compositionally biased region" description="Basic and acidic residues" evidence="1">
    <location>
        <begin position="190"/>
        <end position="207"/>
    </location>
</feature>
<dbReference type="GeneID" id="119635325"/>
<feature type="compositionally biased region" description="Acidic residues" evidence="1">
    <location>
        <begin position="328"/>
        <end position="349"/>
    </location>
</feature>
<name>A0A8U0WLS1_9MUSC</name>
<feature type="compositionally biased region" description="Polar residues" evidence="1">
    <location>
        <begin position="299"/>
        <end position="309"/>
    </location>
</feature>
<feature type="region of interest" description="Disordered" evidence="1">
    <location>
        <begin position="471"/>
        <end position="491"/>
    </location>
</feature>
<proteinExistence type="predicted"/>
<evidence type="ECO:0000313" key="4">
    <source>
        <dbReference type="RefSeq" id="XP_037886028.1"/>
    </source>
</evidence>
<organism evidence="3 4">
    <name type="scientific">Glossina fuscipes</name>
    <dbReference type="NCBI Taxonomy" id="7396"/>
    <lineage>
        <taxon>Eukaryota</taxon>
        <taxon>Metazoa</taxon>
        <taxon>Ecdysozoa</taxon>
        <taxon>Arthropoda</taxon>
        <taxon>Hexapoda</taxon>
        <taxon>Insecta</taxon>
        <taxon>Pterygota</taxon>
        <taxon>Neoptera</taxon>
        <taxon>Endopterygota</taxon>
        <taxon>Diptera</taxon>
        <taxon>Brachycera</taxon>
        <taxon>Muscomorpha</taxon>
        <taxon>Hippoboscoidea</taxon>
        <taxon>Glossinidae</taxon>
        <taxon>Glossina</taxon>
    </lineage>
</organism>
<keyword evidence="2" id="KW-0732">Signal</keyword>
<feature type="region of interest" description="Disordered" evidence="1">
    <location>
        <begin position="162"/>
        <end position="214"/>
    </location>
</feature>
<evidence type="ECO:0000256" key="2">
    <source>
        <dbReference type="SAM" id="SignalP"/>
    </source>
</evidence>
<feature type="signal peptide" evidence="2">
    <location>
        <begin position="1"/>
        <end position="19"/>
    </location>
</feature>
<sequence length="491" mass="55320">MKSFLAVVVVTLALNLALASPVPGDVRDDAEVIDGHRRDEDFDDFKGVIDTGVGYTFLRPNPQATAFNFGFYDSFEDILRRIKDALTSPVVYSTHDEDSDEIVYHMKRDPVKMNKTSTVKVIDGHKVEINDTQYNNKNSHFRVRVINIRPLDDDVKVGEANDTVKTVTSGPDTIKNRSNVTTPGSEEESDERREPLEKKPQDNEIRGNIDSNEQEYQKLVDYSTQYPENNNKNTMLPVSNDDDAEDLNAAFVADNSIEDLTDSDASDIGNGNKEFESNISKENFDKAEEINEINENTEVSDNLNESFSNADDDDDDEHNLTKRKDTELDSADDDEKEEEGEEKDTDDVGEAYQPMNKKLIKHFQRYGQRREDMSSSSDDETSELIEMHPDFNAEWGDLKADTDNDGNNLSNDIDVQFKPFDLSHDIAVNDIAAAQVDFPLNPDAEFIDVFGVPHSINSMPKFEKLSLNPYPSTAYETPSSSSSNIQTQVMK</sequence>
<feature type="compositionally biased region" description="Basic and acidic residues" evidence="1">
    <location>
        <begin position="318"/>
        <end position="327"/>
    </location>
</feature>
<evidence type="ECO:0000256" key="1">
    <source>
        <dbReference type="SAM" id="MobiDB-lite"/>
    </source>
</evidence>
<evidence type="ECO:0000313" key="3">
    <source>
        <dbReference type="Proteomes" id="UP000092443"/>
    </source>
</evidence>
<dbReference type="RefSeq" id="XP_037886028.1">
    <property type="nucleotide sequence ID" value="XM_038030100.1"/>
</dbReference>
<feature type="region of interest" description="Disordered" evidence="1">
    <location>
        <begin position="294"/>
        <end position="353"/>
    </location>
</feature>
<dbReference type="KEGG" id="gfs:119635325"/>
<dbReference type="AlphaFoldDB" id="A0A8U0WLS1"/>
<protein>
    <submittedName>
        <fullName evidence="4">Protein PFC0760c</fullName>
    </submittedName>
</protein>
<feature type="compositionally biased region" description="Polar residues" evidence="1">
    <location>
        <begin position="163"/>
        <end position="184"/>
    </location>
</feature>
<dbReference type="Proteomes" id="UP000092443">
    <property type="component" value="Unplaced"/>
</dbReference>
<accession>A0A8U0WLS1</accession>
<keyword evidence="3" id="KW-1185">Reference proteome</keyword>